<gene>
    <name evidence="1" type="ORF">LCGC14_2270100</name>
</gene>
<name>A0A0F9DJF7_9ZZZZ</name>
<dbReference type="AlphaFoldDB" id="A0A0F9DJF7"/>
<sequence length="77" mass="9014">MPKQGVKMYIWNNPYHVDYGSSLLVVLAHNLRQAKSEAKRGQGYIYGEYERPTPDVKLGKPTRVLNLPCAEWHRWEE</sequence>
<comment type="caution">
    <text evidence="1">The sequence shown here is derived from an EMBL/GenBank/DDBJ whole genome shotgun (WGS) entry which is preliminary data.</text>
</comment>
<accession>A0A0F9DJF7</accession>
<organism evidence="1">
    <name type="scientific">marine sediment metagenome</name>
    <dbReference type="NCBI Taxonomy" id="412755"/>
    <lineage>
        <taxon>unclassified sequences</taxon>
        <taxon>metagenomes</taxon>
        <taxon>ecological metagenomes</taxon>
    </lineage>
</organism>
<evidence type="ECO:0000313" key="1">
    <source>
        <dbReference type="EMBL" id="KKL53971.1"/>
    </source>
</evidence>
<dbReference type="EMBL" id="LAZR01031362">
    <property type="protein sequence ID" value="KKL53971.1"/>
    <property type="molecule type" value="Genomic_DNA"/>
</dbReference>
<proteinExistence type="predicted"/>
<reference evidence="1" key="1">
    <citation type="journal article" date="2015" name="Nature">
        <title>Complex archaea that bridge the gap between prokaryotes and eukaryotes.</title>
        <authorList>
            <person name="Spang A."/>
            <person name="Saw J.H."/>
            <person name="Jorgensen S.L."/>
            <person name="Zaremba-Niedzwiedzka K."/>
            <person name="Martijn J."/>
            <person name="Lind A.E."/>
            <person name="van Eijk R."/>
            <person name="Schleper C."/>
            <person name="Guy L."/>
            <person name="Ettema T.J."/>
        </authorList>
    </citation>
    <scope>NUCLEOTIDE SEQUENCE</scope>
</reference>
<protein>
    <submittedName>
        <fullName evidence="1">Uncharacterized protein</fullName>
    </submittedName>
</protein>